<dbReference type="FunFam" id="3.80.10.10:FF:000058">
    <property type="entry name" value="immunoglobulin superfamily containing leucine-rich repeat protein 2"/>
    <property type="match status" value="1"/>
</dbReference>
<dbReference type="SUPFAM" id="SSF52058">
    <property type="entry name" value="L domain-like"/>
    <property type="match status" value="1"/>
</dbReference>
<feature type="domain" description="Ig-like" evidence="20">
    <location>
        <begin position="254"/>
        <end position="344"/>
    </location>
</feature>
<dbReference type="FunFam" id="2.60.40.10:FF:000744">
    <property type="entry name" value="Leucine rich repeat, Ig-like and transmembrane domains 1"/>
    <property type="match status" value="1"/>
</dbReference>
<dbReference type="CDD" id="cd00063">
    <property type="entry name" value="FN3"/>
    <property type="match status" value="1"/>
</dbReference>
<dbReference type="GO" id="GO:0007601">
    <property type="term" value="P:visual perception"/>
    <property type="evidence" value="ECO:0007669"/>
    <property type="project" value="UniProtKB-KW"/>
</dbReference>
<dbReference type="Ensembl" id="ENSPKIT00000037212.1">
    <property type="protein sequence ID" value="ENSPKIP00000012809.1"/>
    <property type="gene ID" value="ENSPKIG00000000482.1"/>
</dbReference>
<keyword evidence="7" id="KW-0677">Repeat</keyword>
<evidence type="ECO:0000259" key="20">
    <source>
        <dbReference type="PROSITE" id="PS50835"/>
    </source>
</evidence>
<dbReference type="InterPro" id="IPR003591">
    <property type="entry name" value="Leu-rich_rpt_typical-subtyp"/>
</dbReference>
<evidence type="ECO:0000256" key="10">
    <source>
        <dbReference type="ARBA" id="ARBA00023136"/>
    </source>
</evidence>
<reference evidence="21" key="1">
    <citation type="submission" date="2025-08" db="UniProtKB">
        <authorList>
            <consortium name="Ensembl"/>
        </authorList>
    </citation>
    <scope>IDENTIFICATION</scope>
</reference>
<feature type="compositionally biased region" description="Low complexity" evidence="17">
    <location>
        <begin position="373"/>
        <end position="392"/>
    </location>
</feature>
<keyword evidence="15" id="KW-0393">Immunoglobulin domain</keyword>
<dbReference type="PROSITE" id="PS51450">
    <property type="entry name" value="LRR"/>
    <property type="match status" value="1"/>
</dbReference>
<dbReference type="OrthoDB" id="9229163at2759"/>
<evidence type="ECO:0000256" key="2">
    <source>
        <dbReference type="ARBA" id="ARBA00004389"/>
    </source>
</evidence>
<keyword evidence="5 18" id="KW-0812">Transmembrane</keyword>
<evidence type="ECO:0000256" key="12">
    <source>
        <dbReference type="ARBA" id="ARBA00023180"/>
    </source>
</evidence>
<keyword evidence="9 18" id="KW-1133">Transmembrane helix</keyword>
<evidence type="ECO:0000256" key="3">
    <source>
        <dbReference type="ARBA" id="ARBA00022606"/>
    </source>
</evidence>
<keyword evidence="3" id="KW-0716">Sensory transduction</keyword>
<dbReference type="GO" id="GO:0005789">
    <property type="term" value="C:endoplasmic reticulum membrane"/>
    <property type="evidence" value="ECO:0007669"/>
    <property type="project" value="UniProtKB-SubCell"/>
</dbReference>
<sequence>MLVLLYLHVFLSFFFLQVACSSCPSQCTCTDHNSSDGTSTRSVLCDDPDMSDIPANIPMDTVKLRVEKTAVRRIPAEAFYYLVDLRYLWVTYNAVALVEPRSFYNLKELHELRLDGNQLTSFPWEELRETPRLRTLDLHNNRLSVVPAEAAPLLGHITYLDLSSNKLTSLSPDLMDIWPPFSGVIRSSNASQKVVLGLQDNPWVCDCRISKLIELSKMTVTSVVLLDQLLVCSGPENLAGVLFSRVELDRCVKPTVMTSATKITSPLGSNVLLRCDATGLPTPSLIWTRSDGSPVNSTVVQESPGEGVRWSIISLNGVQYKDAGDYHCKAKNLAGTVVASITLTVAGDTDAPASGGGFAQKSGVEKERQADSVPVTPITTQHTTTSTLTTTLSPPPTKKQPPSLDGQQGSPAKMHQENLKKMPPQDENSKGNSTRLALQKLSVKNIQVVEENTDSVVLVWKADVVPGNVPLAIVYSPYEEKVKQTVTTEVGKGKLALEGLKANTKYMACLIVKGGQSRRDQCVSFSTAKEVAAEVTSPTLMVVSSFACVLAVPMIALLLYKILSLFCKRRRSARENELSRETYVKFETLSLKPRTASNQPAELWTCGQGQESERMLLCSRSSMDSQGTCKSGRCKMELFC</sequence>
<keyword evidence="4" id="KW-0433">Leucine-rich repeat</keyword>
<dbReference type="PROSITE" id="PS50835">
    <property type="entry name" value="IG_LIKE"/>
    <property type="match status" value="1"/>
</dbReference>
<reference evidence="21" key="2">
    <citation type="submission" date="2025-09" db="UniProtKB">
        <authorList>
            <consortium name="Ensembl"/>
        </authorList>
    </citation>
    <scope>IDENTIFICATION</scope>
</reference>
<dbReference type="InterPro" id="IPR013783">
    <property type="entry name" value="Ig-like_fold"/>
</dbReference>
<dbReference type="SUPFAM" id="SSF48726">
    <property type="entry name" value="Immunoglobulin"/>
    <property type="match status" value="1"/>
</dbReference>
<keyword evidence="22" id="KW-1185">Reference proteome</keyword>
<feature type="transmembrane region" description="Helical" evidence="18">
    <location>
        <begin position="540"/>
        <end position="563"/>
    </location>
</feature>
<keyword evidence="13" id="KW-0966">Cell projection</keyword>
<evidence type="ECO:0000313" key="22">
    <source>
        <dbReference type="Proteomes" id="UP000261540"/>
    </source>
</evidence>
<dbReference type="InterPro" id="IPR032675">
    <property type="entry name" value="LRR_dom_sf"/>
</dbReference>
<evidence type="ECO:0000256" key="13">
    <source>
        <dbReference type="ARBA" id="ARBA00023273"/>
    </source>
</evidence>
<dbReference type="SMART" id="SM00408">
    <property type="entry name" value="IGc2"/>
    <property type="match status" value="1"/>
</dbReference>
<evidence type="ECO:0000256" key="16">
    <source>
        <dbReference type="ARBA" id="ARBA00046288"/>
    </source>
</evidence>
<accession>A0A3B3R3Q2</accession>
<dbReference type="Gene3D" id="3.80.10.10">
    <property type="entry name" value="Ribonuclease Inhibitor"/>
    <property type="match status" value="2"/>
</dbReference>
<keyword evidence="6 19" id="KW-0732">Signal</keyword>
<keyword evidence="10 18" id="KW-0472">Membrane</keyword>
<dbReference type="KEGG" id="pki:111849383"/>
<dbReference type="PANTHER" id="PTHR45842:SF8">
    <property type="entry name" value="LEUCINE-RICH REPEAT, IMMUNOGLOBULIN-LIKE DOMAIN AND TRANSMEMBRANE DOMAIN-CONTAINING PROTEIN 3"/>
    <property type="match status" value="1"/>
</dbReference>
<evidence type="ECO:0000256" key="6">
    <source>
        <dbReference type="ARBA" id="ARBA00022729"/>
    </source>
</evidence>
<dbReference type="SMART" id="SM00082">
    <property type="entry name" value="LRRCT"/>
    <property type="match status" value="1"/>
</dbReference>
<evidence type="ECO:0000256" key="9">
    <source>
        <dbReference type="ARBA" id="ARBA00022989"/>
    </source>
</evidence>
<feature type="region of interest" description="Disordered" evidence="17">
    <location>
        <begin position="348"/>
        <end position="433"/>
    </location>
</feature>
<keyword evidence="11" id="KW-1015">Disulfide bond</keyword>
<keyword evidence="12" id="KW-0325">Glycoprotein</keyword>
<dbReference type="GeneTree" id="ENSGT00940000156627"/>
<evidence type="ECO:0000256" key="4">
    <source>
        <dbReference type="ARBA" id="ARBA00022614"/>
    </source>
</evidence>
<dbReference type="Gene3D" id="2.60.40.10">
    <property type="entry name" value="Immunoglobulins"/>
    <property type="match status" value="1"/>
</dbReference>
<protein>
    <submittedName>
        <fullName evidence="21">Info leucine-rich repeat, immunoglobulin-like and transmembrane domains 3a</fullName>
    </submittedName>
</protein>
<evidence type="ECO:0000256" key="7">
    <source>
        <dbReference type="ARBA" id="ARBA00022737"/>
    </source>
</evidence>
<dbReference type="Proteomes" id="UP000261540">
    <property type="component" value="Unplaced"/>
</dbReference>
<dbReference type="InterPro" id="IPR003961">
    <property type="entry name" value="FN3_dom"/>
</dbReference>
<proteinExistence type="predicted"/>
<dbReference type="InterPro" id="IPR036179">
    <property type="entry name" value="Ig-like_dom_sf"/>
</dbReference>
<evidence type="ECO:0000256" key="15">
    <source>
        <dbReference type="ARBA" id="ARBA00023319"/>
    </source>
</evidence>
<dbReference type="InterPro" id="IPR000483">
    <property type="entry name" value="Cys-rich_flank_reg_C"/>
</dbReference>
<dbReference type="InterPro" id="IPR003598">
    <property type="entry name" value="Ig_sub2"/>
</dbReference>
<dbReference type="InterPro" id="IPR007110">
    <property type="entry name" value="Ig-like_dom"/>
</dbReference>
<dbReference type="STRING" id="1676925.ENSPKIP00000012809"/>
<feature type="signal peptide" evidence="19">
    <location>
        <begin position="1"/>
        <end position="21"/>
    </location>
</feature>
<comment type="subcellular location">
    <subcellularLocation>
        <location evidence="1">Cell projection</location>
        <location evidence="1">Dendrite</location>
    </subcellularLocation>
    <subcellularLocation>
        <location evidence="16">Endomembrane system</location>
        <topology evidence="16">Single-pass type I membrane protein</topology>
    </subcellularLocation>
    <subcellularLocation>
        <location evidence="2">Endoplasmic reticulum membrane</location>
        <topology evidence="2">Single-pass membrane protein</topology>
    </subcellularLocation>
</comment>
<evidence type="ECO:0000256" key="11">
    <source>
        <dbReference type="ARBA" id="ARBA00023157"/>
    </source>
</evidence>
<feature type="chain" id="PRO_5017339439" evidence="19">
    <location>
        <begin position="22"/>
        <end position="640"/>
    </location>
</feature>
<evidence type="ECO:0000256" key="17">
    <source>
        <dbReference type="SAM" id="MobiDB-lite"/>
    </source>
</evidence>
<evidence type="ECO:0000313" key="21">
    <source>
        <dbReference type="Ensembl" id="ENSPKIP00000012809.1"/>
    </source>
</evidence>
<dbReference type="Pfam" id="PF13927">
    <property type="entry name" value="Ig_3"/>
    <property type="match status" value="1"/>
</dbReference>
<dbReference type="InterPro" id="IPR050467">
    <property type="entry name" value="LRFN"/>
</dbReference>
<dbReference type="InterPro" id="IPR003599">
    <property type="entry name" value="Ig_sub"/>
</dbReference>
<dbReference type="SMART" id="SM00369">
    <property type="entry name" value="LRR_TYP"/>
    <property type="match status" value="4"/>
</dbReference>
<dbReference type="InterPro" id="IPR001611">
    <property type="entry name" value="Leu-rich_rpt"/>
</dbReference>
<dbReference type="PANTHER" id="PTHR45842">
    <property type="entry name" value="SYNAPTIC ADHESION-LIKE MOLECULE SALM"/>
    <property type="match status" value="1"/>
</dbReference>
<name>A0A3B3R3Q2_9TELE</name>
<dbReference type="SMART" id="SM00409">
    <property type="entry name" value="IG"/>
    <property type="match status" value="1"/>
</dbReference>
<dbReference type="Pfam" id="PF13855">
    <property type="entry name" value="LRR_8"/>
    <property type="match status" value="2"/>
</dbReference>
<evidence type="ECO:0000256" key="19">
    <source>
        <dbReference type="SAM" id="SignalP"/>
    </source>
</evidence>
<keyword evidence="8" id="KW-0256">Endoplasmic reticulum</keyword>
<evidence type="ECO:0000256" key="18">
    <source>
        <dbReference type="SAM" id="Phobius"/>
    </source>
</evidence>
<evidence type="ECO:0000256" key="14">
    <source>
        <dbReference type="ARBA" id="ARBA00023305"/>
    </source>
</evidence>
<dbReference type="GO" id="GO:0030425">
    <property type="term" value="C:dendrite"/>
    <property type="evidence" value="ECO:0007669"/>
    <property type="project" value="UniProtKB-SubCell"/>
</dbReference>
<evidence type="ECO:0000256" key="8">
    <source>
        <dbReference type="ARBA" id="ARBA00022824"/>
    </source>
</evidence>
<dbReference type="AlphaFoldDB" id="A0A3B3R3Q2"/>
<feature type="compositionally biased region" description="Basic and acidic residues" evidence="17">
    <location>
        <begin position="414"/>
        <end position="429"/>
    </location>
</feature>
<evidence type="ECO:0000256" key="5">
    <source>
        <dbReference type="ARBA" id="ARBA00022692"/>
    </source>
</evidence>
<evidence type="ECO:0000256" key="1">
    <source>
        <dbReference type="ARBA" id="ARBA00004279"/>
    </source>
</evidence>
<keyword evidence="14" id="KW-0844">Vision</keyword>
<organism evidence="21 22">
    <name type="scientific">Paramormyrops kingsleyae</name>
    <dbReference type="NCBI Taxonomy" id="1676925"/>
    <lineage>
        <taxon>Eukaryota</taxon>
        <taxon>Metazoa</taxon>
        <taxon>Chordata</taxon>
        <taxon>Craniata</taxon>
        <taxon>Vertebrata</taxon>
        <taxon>Euteleostomi</taxon>
        <taxon>Actinopterygii</taxon>
        <taxon>Neopterygii</taxon>
        <taxon>Teleostei</taxon>
        <taxon>Osteoglossocephala</taxon>
        <taxon>Osteoglossomorpha</taxon>
        <taxon>Osteoglossiformes</taxon>
        <taxon>Mormyridae</taxon>
        <taxon>Paramormyrops</taxon>
    </lineage>
</organism>